<dbReference type="Proteomes" id="UP000738376">
    <property type="component" value="Unassembled WGS sequence"/>
</dbReference>
<protein>
    <submittedName>
        <fullName evidence="1">Uncharacterized protein</fullName>
    </submittedName>
</protein>
<evidence type="ECO:0000313" key="2">
    <source>
        <dbReference type="Proteomes" id="UP000738376"/>
    </source>
</evidence>
<organism evidence="1 2">
    <name type="scientific">Pseudanabaena yagii GIHE-NHR1</name>
    <dbReference type="NCBI Taxonomy" id="2722753"/>
    <lineage>
        <taxon>Bacteria</taxon>
        <taxon>Bacillati</taxon>
        <taxon>Cyanobacteriota</taxon>
        <taxon>Cyanophyceae</taxon>
        <taxon>Pseudanabaenales</taxon>
        <taxon>Pseudanabaenaceae</taxon>
        <taxon>Pseudanabaena</taxon>
        <taxon>Pseudanabaena yagii</taxon>
    </lineage>
</organism>
<reference evidence="1 2" key="1">
    <citation type="submission" date="2020-03" db="EMBL/GenBank/DDBJ databases">
        <title>Draft Genome Sequence of 2-Methylisoborneol Producing Pseudanabaena yagii Strain GIHE-NHR1 Isolated from North Han River in South Korea.</title>
        <authorList>
            <person name="Jeong J."/>
        </authorList>
    </citation>
    <scope>NUCLEOTIDE SEQUENCE [LARGE SCALE GENOMIC DNA]</scope>
    <source>
        <strain evidence="1 2">GIHE-NHR1</strain>
    </source>
</reference>
<accession>A0ABX1M551</accession>
<gene>
    <name evidence="1" type="ORF">HC246_24715</name>
</gene>
<evidence type="ECO:0000313" key="1">
    <source>
        <dbReference type="EMBL" id="NMF61137.1"/>
    </source>
</evidence>
<comment type="caution">
    <text evidence="1">The sequence shown here is derived from an EMBL/GenBank/DDBJ whole genome shotgun (WGS) entry which is preliminary data.</text>
</comment>
<proteinExistence type="predicted"/>
<keyword evidence="2" id="KW-1185">Reference proteome</keyword>
<sequence length="45" mass="5064">MQPNTTGMPSYVKAELAIAYQYTREMDARQLDLEICIGSRIPSSN</sequence>
<name>A0ABX1M551_9CYAN</name>
<dbReference type="RefSeq" id="WP_169366083.1">
    <property type="nucleotide sequence ID" value="NZ_JAAVJL010000006.1"/>
</dbReference>
<dbReference type="EMBL" id="JAAVJL010000006">
    <property type="protein sequence ID" value="NMF61137.1"/>
    <property type="molecule type" value="Genomic_DNA"/>
</dbReference>